<accession>A0A7Z0BJ69</accession>
<evidence type="ECO:0000256" key="1">
    <source>
        <dbReference type="ARBA" id="ARBA00006484"/>
    </source>
</evidence>
<sequence>MPSDAGEMVVVRVRGCVAVVTGASSGIGRATALALARKGASVVLAARGGRALEEAAEECRARGGRALAVVTDVTDHASVEELARRATGEFGRIDVWVNCAALTLFGSFTEVPLEDFRRVVDVNLMGYVHGAREALSRFREQGRGVLVDVSSIVGVVAQPYTHAYGATKFAVRALDSSLRQELALAGDRDVHVCTVLPAAIDTPIFDHAANYTGRRVVAMPPVYTPEKVARTIVDLVRAPRREVVVGPGRGLLTMSRIAPGAAERVMRVHVERNHLSRHEPEPANSGNLYRPEPGGGRVHGGWHGGRRTAVRRLAAAGALGGAAVVLARIRSRRRPARRANPVRALPAR</sequence>
<dbReference type="RefSeq" id="WP_218908618.1">
    <property type="nucleotide sequence ID" value="NZ_JACCHL010000001.1"/>
</dbReference>
<evidence type="ECO:0000256" key="3">
    <source>
        <dbReference type="RuleBase" id="RU000363"/>
    </source>
</evidence>
<dbReference type="InterPro" id="IPR057326">
    <property type="entry name" value="KR_dom"/>
</dbReference>
<evidence type="ECO:0000256" key="2">
    <source>
        <dbReference type="ARBA" id="ARBA00023002"/>
    </source>
</evidence>
<name>A0A7Z0BJ69_9ACTN</name>
<evidence type="ECO:0000313" key="7">
    <source>
        <dbReference type="Proteomes" id="UP000584931"/>
    </source>
</evidence>
<protein>
    <submittedName>
        <fullName evidence="6">NAD(P)-dependent dehydrogenase (Short-subunit alcohol dehydrogenase family)</fullName>
    </submittedName>
</protein>
<dbReference type="SMART" id="SM00822">
    <property type="entry name" value="PKS_KR"/>
    <property type="match status" value="1"/>
</dbReference>
<dbReference type="InterPro" id="IPR036291">
    <property type="entry name" value="NAD(P)-bd_dom_sf"/>
</dbReference>
<dbReference type="GO" id="GO:0016491">
    <property type="term" value="F:oxidoreductase activity"/>
    <property type="evidence" value="ECO:0007669"/>
    <property type="project" value="UniProtKB-KW"/>
</dbReference>
<feature type="region of interest" description="Disordered" evidence="4">
    <location>
        <begin position="274"/>
        <end position="304"/>
    </location>
</feature>
<gene>
    <name evidence="6" type="ORF">HNR06_000668</name>
</gene>
<evidence type="ECO:0000256" key="4">
    <source>
        <dbReference type="SAM" id="MobiDB-lite"/>
    </source>
</evidence>
<dbReference type="Pfam" id="PF00106">
    <property type="entry name" value="adh_short"/>
    <property type="match status" value="1"/>
</dbReference>
<evidence type="ECO:0000259" key="5">
    <source>
        <dbReference type="SMART" id="SM00822"/>
    </source>
</evidence>
<feature type="compositionally biased region" description="Gly residues" evidence="4">
    <location>
        <begin position="293"/>
        <end position="303"/>
    </location>
</feature>
<dbReference type="GO" id="GO:0016020">
    <property type="term" value="C:membrane"/>
    <property type="evidence" value="ECO:0007669"/>
    <property type="project" value="TreeGrafter"/>
</dbReference>
<feature type="domain" description="Ketoreductase" evidence="5">
    <location>
        <begin position="16"/>
        <end position="203"/>
    </location>
</feature>
<dbReference type="PANTHER" id="PTHR44196">
    <property type="entry name" value="DEHYDROGENASE/REDUCTASE SDR FAMILY MEMBER 7B"/>
    <property type="match status" value="1"/>
</dbReference>
<dbReference type="PRINTS" id="PR00080">
    <property type="entry name" value="SDRFAMILY"/>
</dbReference>
<evidence type="ECO:0000313" key="6">
    <source>
        <dbReference type="EMBL" id="NYH51079.1"/>
    </source>
</evidence>
<dbReference type="Gene3D" id="3.40.50.720">
    <property type="entry name" value="NAD(P)-binding Rossmann-like Domain"/>
    <property type="match status" value="1"/>
</dbReference>
<comment type="similarity">
    <text evidence="1 3">Belongs to the short-chain dehydrogenases/reductases (SDR) family.</text>
</comment>
<reference evidence="6 7" key="1">
    <citation type="submission" date="2020-07" db="EMBL/GenBank/DDBJ databases">
        <title>Sequencing the genomes of 1000 actinobacteria strains.</title>
        <authorList>
            <person name="Klenk H.-P."/>
        </authorList>
    </citation>
    <scope>NUCLEOTIDE SEQUENCE [LARGE SCALE GENOMIC DNA]</scope>
    <source>
        <strain evidence="6 7">DSM 45278</strain>
    </source>
</reference>
<organism evidence="6 7">
    <name type="scientific">Nocardiopsis sinuspersici</name>
    <dbReference type="NCBI Taxonomy" id="501010"/>
    <lineage>
        <taxon>Bacteria</taxon>
        <taxon>Bacillati</taxon>
        <taxon>Actinomycetota</taxon>
        <taxon>Actinomycetes</taxon>
        <taxon>Streptosporangiales</taxon>
        <taxon>Nocardiopsidaceae</taxon>
        <taxon>Nocardiopsis</taxon>
    </lineage>
</organism>
<dbReference type="PANTHER" id="PTHR44196:SF1">
    <property type="entry name" value="DEHYDROGENASE_REDUCTASE SDR FAMILY MEMBER 7B"/>
    <property type="match status" value="1"/>
</dbReference>
<dbReference type="PRINTS" id="PR00081">
    <property type="entry name" value="GDHRDH"/>
</dbReference>
<dbReference type="EMBL" id="JACCHL010000001">
    <property type="protein sequence ID" value="NYH51079.1"/>
    <property type="molecule type" value="Genomic_DNA"/>
</dbReference>
<dbReference type="SUPFAM" id="SSF51735">
    <property type="entry name" value="NAD(P)-binding Rossmann-fold domains"/>
    <property type="match status" value="1"/>
</dbReference>
<proteinExistence type="inferred from homology"/>
<dbReference type="NCBIfam" id="NF005495">
    <property type="entry name" value="PRK07109.1"/>
    <property type="match status" value="1"/>
</dbReference>
<comment type="caution">
    <text evidence="6">The sequence shown here is derived from an EMBL/GenBank/DDBJ whole genome shotgun (WGS) entry which is preliminary data.</text>
</comment>
<dbReference type="AlphaFoldDB" id="A0A7Z0BJ69"/>
<keyword evidence="2" id="KW-0560">Oxidoreductase</keyword>
<dbReference type="Proteomes" id="UP000584931">
    <property type="component" value="Unassembled WGS sequence"/>
</dbReference>
<dbReference type="InterPro" id="IPR002347">
    <property type="entry name" value="SDR_fam"/>
</dbReference>